<dbReference type="InterPro" id="IPR036412">
    <property type="entry name" value="HAD-like_sf"/>
</dbReference>
<dbReference type="KEGG" id="chu:CHU_0909"/>
<protein>
    <submittedName>
        <fullName evidence="1">Possible haloacid dehalogenase-like hydrolase</fullName>
    </submittedName>
</protein>
<dbReference type="PRINTS" id="PR00413">
    <property type="entry name" value="HADHALOGNASE"/>
</dbReference>
<dbReference type="PANTHER" id="PTHR43611:SF3">
    <property type="entry name" value="FLAVIN MONONUCLEOTIDE HYDROLASE 1, CHLOROPLATIC"/>
    <property type="match status" value="1"/>
</dbReference>
<sequence length="211" mass="24323">MNDFTRIKNIIFDLGAVIIPIDFEKTFDAFALLSKLPKESVKKKYADSSFFVDFEKGLIGNFSFLQQLRALLGVDKTVTDQQLIDAWNTLLLPIPKERIARIQSLASKYRLFLLSNTNPIHIHEVQRILYTSAQVDCLERLFEHTWYSYDLGLIKPNTSIYEEVLKRKSLLPHETLFLDDNKDNIEGAARVGIQTVHVTEHSTFLELLKHA</sequence>
<evidence type="ECO:0000313" key="1">
    <source>
        <dbReference type="EMBL" id="ABG58190.1"/>
    </source>
</evidence>
<dbReference type="InterPro" id="IPR023198">
    <property type="entry name" value="PGP-like_dom2"/>
</dbReference>
<dbReference type="Pfam" id="PF00702">
    <property type="entry name" value="Hydrolase"/>
    <property type="match status" value="1"/>
</dbReference>
<dbReference type="RefSeq" id="WP_011584305.1">
    <property type="nucleotide sequence ID" value="NC_008255.1"/>
</dbReference>
<dbReference type="InterPro" id="IPR006439">
    <property type="entry name" value="HAD-SF_hydro_IA"/>
</dbReference>
<name>A0A6N4SPJ4_CYTH3</name>
<dbReference type="InterPro" id="IPR023214">
    <property type="entry name" value="HAD_sf"/>
</dbReference>
<gene>
    <name evidence="1" type="ordered locus">CHU_0909</name>
</gene>
<proteinExistence type="predicted"/>
<dbReference type="SFLD" id="SFLDS00003">
    <property type="entry name" value="Haloacid_Dehalogenase"/>
    <property type="match status" value="1"/>
</dbReference>
<dbReference type="OrthoDB" id="9797415at2"/>
<dbReference type="GO" id="GO:0016787">
    <property type="term" value="F:hydrolase activity"/>
    <property type="evidence" value="ECO:0007669"/>
    <property type="project" value="UniProtKB-KW"/>
</dbReference>
<keyword evidence="2" id="KW-1185">Reference proteome</keyword>
<dbReference type="Gene3D" id="1.10.150.240">
    <property type="entry name" value="Putative phosphatase, domain 2"/>
    <property type="match status" value="1"/>
</dbReference>
<dbReference type="AlphaFoldDB" id="A0A6N4SPJ4"/>
<evidence type="ECO:0000313" key="2">
    <source>
        <dbReference type="Proteomes" id="UP000001822"/>
    </source>
</evidence>
<dbReference type="Proteomes" id="UP000001822">
    <property type="component" value="Chromosome"/>
</dbReference>
<dbReference type="SUPFAM" id="SSF56784">
    <property type="entry name" value="HAD-like"/>
    <property type="match status" value="1"/>
</dbReference>
<dbReference type="NCBIfam" id="TIGR01509">
    <property type="entry name" value="HAD-SF-IA-v3"/>
    <property type="match status" value="1"/>
</dbReference>
<keyword evidence="1" id="KW-0378">Hydrolase</keyword>
<dbReference type="Gene3D" id="3.40.50.1000">
    <property type="entry name" value="HAD superfamily/HAD-like"/>
    <property type="match status" value="1"/>
</dbReference>
<accession>A0A6N4SPJ4</accession>
<dbReference type="CDD" id="cd02603">
    <property type="entry name" value="HAD_sEH-N_like"/>
    <property type="match status" value="1"/>
</dbReference>
<dbReference type="EMBL" id="CP000383">
    <property type="protein sequence ID" value="ABG58190.1"/>
    <property type="molecule type" value="Genomic_DNA"/>
</dbReference>
<reference evidence="1 2" key="1">
    <citation type="journal article" date="2007" name="Appl. Environ. Microbiol.">
        <title>Genome sequence of the cellulolytic gliding bacterium Cytophaga hutchinsonii.</title>
        <authorList>
            <person name="Xie G."/>
            <person name="Bruce D.C."/>
            <person name="Challacombe J.F."/>
            <person name="Chertkov O."/>
            <person name="Detter J.C."/>
            <person name="Gilna P."/>
            <person name="Han C.S."/>
            <person name="Lucas S."/>
            <person name="Misra M."/>
            <person name="Myers G.L."/>
            <person name="Richardson P."/>
            <person name="Tapia R."/>
            <person name="Thayer N."/>
            <person name="Thompson L.S."/>
            <person name="Brettin T.S."/>
            <person name="Henrissat B."/>
            <person name="Wilson D.B."/>
            <person name="McBride M.J."/>
        </authorList>
    </citation>
    <scope>NUCLEOTIDE SEQUENCE [LARGE SCALE GENOMIC DNA]</scope>
    <source>
        <strain evidence="2">ATCC 33406 / DSM 1761 / CIP 103989 / NBRC 15051 / NCIMB 9469 / D465</strain>
    </source>
</reference>
<dbReference type="PANTHER" id="PTHR43611">
    <property type="entry name" value="ALPHA-D-GLUCOSE 1-PHOSPHATE PHOSPHATASE"/>
    <property type="match status" value="1"/>
</dbReference>
<dbReference type="SFLD" id="SFLDG01129">
    <property type="entry name" value="C1.5:_HAD__Beta-PGM__Phosphata"/>
    <property type="match status" value="1"/>
</dbReference>
<organism evidence="1 2">
    <name type="scientific">Cytophaga hutchinsonii (strain ATCC 33406 / DSM 1761 / CIP 103989 / NBRC 15051 / NCIMB 9469 / D465)</name>
    <dbReference type="NCBI Taxonomy" id="269798"/>
    <lineage>
        <taxon>Bacteria</taxon>
        <taxon>Pseudomonadati</taxon>
        <taxon>Bacteroidota</taxon>
        <taxon>Cytophagia</taxon>
        <taxon>Cytophagales</taxon>
        <taxon>Cytophagaceae</taxon>
        <taxon>Cytophaga</taxon>
    </lineage>
</organism>